<dbReference type="InterPro" id="IPR021352">
    <property type="entry name" value="DUF2971"/>
</dbReference>
<reference evidence="1" key="1">
    <citation type="submission" date="2019-10" db="EMBL/GenBank/DDBJ databases">
        <title>Molecular typing, antibiotic resistance determination and virulence profiling for 36 multidrug-resistant clinical Klebsiella pneumoniae isolates using second- and third-generation sequencing.</title>
        <authorList>
            <person name="Shelenkov A."/>
            <person name="Mikhaylova Y."/>
            <person name="Yanushevich Y."/>
            <person name="Samoilov A."/>
            <person name="Petrova L."/>
            <person name="Fomina V."/>
            <person name="Gusarov V."/>
            <person name="Zamyatin M."/>
            <person name="Shagin D."/>
        </authorList>
    </citation>
    <scope>NUCLEOTIDE SEQUENCE [LARGE SCALE GENOMIC DNA]</scope>
    <source>
        <strain evidence="1">CriePir115</strain>
    </source>
</reference>
<dbReference type="AlphaFoldDB" id="A0A9J6S418"/>
<sequence>MLKGSSKSNDTMRVYYLTNAEYAISNIALKRIKVSRYQDLNDPFELLAADLSDKNVRKELRKIKRKIEDEQGIICFSTTWDNPLLWGHYADKHRGIALGFDIPKSMLQKVEYEKDLSKVTLEKCSDEIYIKKLSLTKFEHWKYENEYRLHIDMKLESEDSGLYFKYFSNDLKLREVILGVKCTVPISSMCKFFEEKNEKVEVIKSRIAYKDFKIVKNKLATRNK</sequence>
<accession>A0A9J6S418</accession>
<gene>
    <name evidence="1" type="ORF">GJJ18_21485</name>
</gene>
<comment type="caution">
    <text evidence="1">The sequence shown here is derived from an EMBL/GenBank/DDBJ whole genome shotgun (WGS) entry which is preliminary data.</text>
</comment>
<dbReference type="EMBL" id="WJWF01000025">
    <property type="protein sequence ID" value="MRL38006.1"/>
    <property type="molecule type" value="Genomic_DNA"/>
</dbReference>
<protein>
    <submittedName>
        <fullName evidence="1">DUF2971 domain-containing protein</fullName>
    </submittedName>
</protein>
<name>A0A9J6S418_KLEPN</name>
<organism evidence="1">
    <name type="scientific">Klebsiella pneumoniae</name>
    <dbReference type="NCBI Taxonomy" id="573"/>
    <lineage>
        <taxon>Bacteria</taxon>
        <taxon>Pseudomonadati</taxon>
        <taxon>Pseudomonadota</taxon>
        <taxon>Gammaproteobacteria</taxon>
        <taxon>Enterobacterales</taxon>
        <taxon>Enterobacteriaceae</taxon>
        <taxon>Klebsiella/Raoultella group</taxon>
        <taxon>Klebsiella</taxon>
        <taxon>Klebsiella pneumoniae complex</taxon>
    </lineage>
</organism>
<dbReference type="Pfam" id="PF11185">
    <property type="entry name" value="DUF2971"/>
    <property type="match status" value="1"/>
</dbReference>
<proteinExistence type="predicted"/>
<evidence type="ECO:0000313" key="1">
    <source>
        <dbReference type="EMBL" id="MRL38006.1"/>
    </source>
</evidence>